<feature type="domain" description="Terpene synthase N-terminal" evidence="5">
    <location>
        <begin position="45"/>
        <end position="208"/>
    </location>
</feature>
<dbReference type="SFLD" id="SFLDS00005">
    <property type="entry name" value="Isoprenoid_Synthase_Type_I"/>
    <property type="match status" value="1"/>
</dbReference>
<evidence type="ECO:0000259" key="5">
    <source>
        <dbReference type="Pfam" id="PF01397"/>
    </source>
</evidence>
<dbReference type="FunFam" id="1.10.600.10:FF:000007">
    <property type="entry name" value="Isoprene synthase, chloroplastic"/>
    <property type="match status" value="1"/>
</dbReference>
<evidence type="ECO:0000313" key="7">
    <source>
        <dbReference type="EMBL" id="SPT15623.1"/>
    </source>
</evidence>
<dbReference type="InterPro" id="IPR001906">
    <property type="entry name" value="Terpene_synth_N"/>
</dbReference>
<dbReference type="InterPro" id="IPR005630">
    <property type="entry name" value="Terpene_synthase_metal-bd"/>
</dbReference>
<gene>
    <name evidence="7" type="ORF">CAMPLR22A2D_LOCUS213</name>
</gene>
<sequence>MAWQLQQTMATMSTCFRTSSPATVRCAAAARRSANYAPSSWDYDSLLQLSPNNGGQADQVDKLKAGVRERLVAASRGDHQAAKLGLVDTVQRLGIAYHFEEEIAGILSSVHRKPHRCSGDDCDVASTALRFRLLRDSCFPVYYPPEFLEDLKRGPDDDVKGLLSLYEASYLAFEGEEALDEARAFSKKALIKLLPSMDHHLRRSVVRSLDLPLHRRSPRLEARWFIDHYARDESNSDPLLVRFATTDFNNVQSVHQEELVRLARWWKGTALSEKLGFARDRLMECFHYANGTVWEPNNGACREVLAKVANLIVHLDDVYDVYGTLDELVLFTDAIGRWEESPSERLPEYMQALYSVMYNTSAEVAENVLEQHGCDARHVLQKAWRDMAESFLVEAKWHHGNHRPTLREYLDNGSISASAPLLLQHTFPLLRVDEKITPMSLAKVGSYPRLVQSASLVLRLCNDSATHSAELERGDAPSSIAIHMSENSSSEQESREAMEDLTMEAWKSINEDAFKHCRFSRSFAKTCVNLARISHCVYQGGDGFGAPDSRKKKQIRELFLDPFMIEEH</sequence>
<comment type="cofactor">
    <cofactor evidence="2">
        <name>Mg(2+)</name>
        <dbReference type="ChEBI" id="CHEBI:18420"/>
    </cofactor>
</comment>
<keyword evidence="4" id="KW-0460">Magnesium</keyword>
<reference evidence="7 8" key="1">
    <citation type="submission" date="2018-05" db="EMBL/GenBank/DDBJ databases">
        <authorList>
            <person name="Thind KAUR A."/>
        </authorList>
    </citation>
    <scope>NUCLEOTIDE SEQUENCE [LARGE SCALE GENOMIC DNA]</scope>
</reference>
<evidence type="ECO:0000256" key="2">
    <source>
        <dbReference type="ARBA" id="ARBA00001946"/>
    </source>
</evidence>
<dbReference type="Pfam" id="PF01397">
    <property type="entry name" value="Terpene_synth"/>
    <property type="match status" value="1"/>
</dbReference>
<protein>
    <submittedName>
        <fullName evidence="7">Uncharacterized protein</fullName>
    </submittedName>
</protein>
<evidence type="ECO:0000313" key="8">
    <source>
        <dbReference type="Proteomes" id="UP000280104"/>
    </source>
</evidence>
<dbReference type="Gene3D" id="1.50.10.130">
    <property type="entry name" value="Terpene synthase, N-terminal domain"/>
    <property type="match status" value="1"/>
</dbReference>
<dbReference type="GO" id="GO:0016102">
    <property type="term" value="P:diterpenoid biosynthetic process"/>
    <property type="evidence" value="ECO:0007669"/>
    <property type="project" value="InterPro"/>
</dbReference>
<dbReference type="CDD" id="cd00684">
    <property type="entry name" value="Terpene_cyclase_plant_C1"/>
    <property type="match status" value="1"/>
</dbReference>
<dbReference type="GO" id="GO:0000287">
    <property type="term" value="F:magnesium ion binding"/>
    <property type="evidence" value="ECO:0007669"/>
    <property type="project" value="InterPro"/>
</dbReference>
<dbReference type="InterPro" id="IPR008930">
    <property type="entry name" value="Terpenoid_cyclase/PrenylTrfase"/>
</dbReference>
<dbReference type="Proteomes" id="UP000280104">
    <property type="component" value="Chromosome II"/>
</dbReference>
<evidence type="ECO:0000256" key="4">
    <source>
        <dbReference type="ARBA" id="ARBA00022842"/>
    </source>
</evidence>
<dbReference type="Gramene" id="TraesPARA_EIv1.0_0628910.1">
    <property type="protein sequence ID" value="TraesPARA_EIv1.0_0628910.1.CDS"/>
    <property type="gene ID" value="TraesPARA_EIv1.0_0628910"/>
</dbReference>
<comment type="cofactor">
    <cofactor evidence="1">
        <name>Mn(2+)</name>
        <dbReference type="ChEBI" id="CHEBI:29035"/>
    </cofactor>
</comment>
<dbReference type="Gramene" id="TraesMAC2D03G01087230.1">
    <property type="protein sequence ID" value="TraesMAC2D03G01087230.1"/>
    <property type="gene ID" value="TraesMAC2D03G01087230"/>
</dbReference>
<dbReference type="InterPro" id="IPR034741">
    <property type="entry name" value="Terpene_cyclase-like_1_C"/>
</dbReference>
<dbReference type="SUPFAM" id="SSF48576">
    <property type="entry name" value="Terpenoid synthases"/>
    <property type="match status" value="1"/>
</dbReference>
<evidence type="ECO:0000259" key="6">
    <source>
        <dbReference type="Pfam" id="PF03936"/>
    </source>
</evidence>
<dbReference type="SUPFAM" id="SSF48239">
    <property type="entry name" value="Terpenoid cyclases/Protein prenyltransferases"/>
    <property type="match status" value="1"/>
</dbReference>
<dbReference type="PANTHER" id="PTHR31225">
    <property type="entry name" value="OS04G0344100 PROTEIN-RELATED"/>
    <property type="match status" value="1"/>
</dbReference>
<dbReference type="Gene3D" id="1.10.600.10">
    <property type="entry name" value="Farnesyl Diphosphate Synthase"/>
    <property type="match status" value="1"/>
</dbReference>
<evidence type="ECO:0000256" key="3">
    <source>
        <dbReference type="ARBA" id="ARBA00022723"/>
    </source>
</evidence>
<dbReference type="InterPro" id="IPR044814">
    <property type="entry name" value="Terpene_cyclase_plant_C1"/>
</dbReference>
<dbReference type="InterPro" id="IPR050148">
    <property type="entry name" value="Terpene_synthase-like"/>
</dbReference>
<feature type="domain" description="Terpene synthase metal-binding" evidence="6">
    <location>
        <begin position="269"/>
        <end position="507"/>
    </location>
</feature>
<dbReference type="EMBL" id="LS480641">
    <property type="protein sequence ID" value="SPT15623.1"/>
    <property type="molecule type" value="Genomic_DNA"/>
</dbReference>
<organism evidence="7 8">
    <name type="scientific">Triticum aestivum</name>
    <name type="common">Wheat</name>
    <dbReference type="NCBI Taxonomy" id="4565"/>
    <lineage>
        <taxon>Eukaryota</taxon>
        <taxon>Viridiplantae</taxon>
        <taxon>Streptophyta</taxon>
        <taxon>Embryophyta</taxon>
        <taxon>Tracheophyta</taxon>
        <taxon>Spermatophyta</taxon>
        <taxon>Magnoliopsida</taxon>
        <taxon>Liliopsida</taxon>
        <taxon>Poales</taxon>
        <taxon>Poaceae</taxon>
        <taxon>BOP clade</taxon>
        <taxon>Pooideae</taxon>
        <taxon>Triticodae</taxon>
        <taxon>Triticeae</taxon>
        <taxon>Triticinae</taxon>
        <taxon>Triticum</taxon>
    </lineage>
</organism>
<dbReference type="SFLD" id="SFLDG01019">
    <property type="entry name" value="Terpene_Cyclase_Like_1_C_Termi"/>
    <property type="match status" value="1"/>
</dbReference>
<dbReference type="Gramene" id="TraesSYM2D03G01102890.1">
    <property type="protein sequence ID" value="TraesSYM2D03G01102890.1"/>
    <property type="gene ID" value="TraesSYM2D03G01102890"/>
</dbReference>
<dbReference type="InterPro" id="IPR036965">
    <property type="entry name" value="Terpene_synth_N_sf"/>
</dbReference>
<dbReference type="PANTHER" id="PTHR31225:SF252">
    <property type="entry name" value="TERPENE SYNTHASE 12-RELATED"/>
    <property type="match status" value="1"/>
</dbReference>
<dbReference type="GO" id="GO:0010333">
    <property type="term" value="F:terpene synthase activity"/>
    <property type="evidence" value="ECO:0007669"/>
    <property type="project" value="InterPro"/>
</dbReference>
<evidence type="ECO:0000256" key="1">
    <source>
        <dbReference type="ARBA" id="ARBA00001936"/>
    </source>
</evidence>
<dbReference type="Gramene" id="TraesKAR2D01G0009870.1">
    <property type="protein sequence ID" value="cds.TraesKAR2D01G0009870.1"/>
    <property type="gene ID" value="TraesKAR2D01G0009870"/>
</dbReference>
<dbReference type="InterPro" id="IPR008949">
    <property type="entry name" value="Isoprenoid_synthase_dom_sf"/>
</dbReference>
<accession>A0A7H4LAI5</accession>
<dbReference type="Pfam" id="PF03936">
    <property type="entry name" value="Terpene_synth_C"/>
    <property type="match status" value="1"/>
</dbReference>
<name>A0A7H4LAI5_WHEAT</name>
<proteinExistence type="predicted"/>
<dbReference type="AlphaFoldDB" id="A0A7H4LAI5"/>
<keyword evidence="3" id="KW-0479">Metal-binding</keyword>